<keyword evidence="2" id="KW-1185">Reference proteome</keyword>
<dbReference type="RefSeq" id="WP_007842020.1">
    <property type="nucleotide sequence ID" value="NZ_AKJY01000020.1"/>
</dbReference>
<evidence type="ECO:0000313" key="1">
    <source>
        <dbReference type="EMBL" id="EJL73808.1"/>
    </source>
</evidence>
<organism evidence="1 2">
    <name type="scientific">Chryseobacterium populi</name>
    <dbReference type="NCBI Taxonomy" id="1144316"/>
    <lineage>
        <taxon>Bacteria</taxon>
        <taxon>Pseudomonadati</taxon>
        <taxon>Bacteroidota</taxon>
        <taxon>Flavobacteriia</taxon>
        <taxon>Flavobacteriales</taxon>
        <taxon>Weeksellaceae</taxon>
        <taxon>Chryseobacterium group</taxon>
        <taxon>Chryseobacterium</taxon>
    </lineage>
</organism>
<name>J2KL50_9FLAO</name>
<reference evidence="1 2" key="1">
    <citation type="journal article" date="2012" name="J. Bacteriol.">
        <title>Twenty-one genome sequences from Pseudomonas species and 19 genome sequences from diverse bacteria isolated from the rhizosphere and endosphere of Populus deltoides.</title>
        <authorList>
            <person name="Brown S.D."/>
            <person name="Utturkar S.M."/>
            <person name="Klingeman D.M."/>
            <person name="Johnson C.M."/>
            <person name="Martin S.L."/>
            <person name="Land M.L."/>
            <person name="Lu T.Y."/>
            <person name="Schadt C.W."/>
            <person name="Doktycz M.J."/>
            <person name="Pelletier D.A."/>
        </authorList>
    </citation>
    <scope>NUCLEOTIDE SEQUENCE [LARGE SCALE GENOMIC DNA]</scope>
    <source>
        <strain evidence="1 2">CF314</strain>
    </source>
</reference>
<dbReference type="AlphaFoldDB" id="J2KL50"/>
<proteinExistence type="predicted"/>
<sequence>MEYKVIPFVATANQQNMSAKNIAEQLDNLITVHTNDGWTYVRVESISTYIQPVEGCFGNTAKPGYMTSYQMIVFSKEENEKPITPSY</sequence>
<protein>
    <recommendedName>
        <fullName evidence="3">DUF4177 domain-containing protein</fullName>
    </recommendedName>
</protein>
<comment type="caution">
    <text evidence="1">The sequence shown here is derived from an EMBL/GenBank/DDBJ whole genome shotgun (WGS) entry which is preliminary data.</text>
</comment>
<dbReference type="Proteomes" id="UP000007509">
    <property type="component" value="Unassembled WGS sequence"/>
</dbReference>
<dbReference type="EMBL" id="AKJY01000020">
    <property type="protein sequence ID" value="EJL73808.1"/>
    <property type="molecule type" value="Genomic_DNA"/>
</dbReference>
<evidence type="ECO:0008006" key="3">
    <source>
        <dbReference type="Google" id="ProtNLM"/>
    </source>
</evidence>
<accession>J2KL50</accession>
<evidence type="ECO:0000313" key="2">
    <source>
        <dbReference type="Proteomes" id="UP000007509"/>
    </source>
</evidence>
<dbReference type="PATRIC" id="fig|1144316.3.peg.1382"/>
<gene>
    <name evidence="1" type="ORF">PMI13_01381</name>
</gene>